<keyword evidence="2" id="KW-1185">Reference proteome</keyword>
<dbReference type="HOGENOM" id="CLU_2717246_0_0_9"/>
<proteinExistence type="predicted"/>
<evidence type="ECO:0000313" key="2">
    <source>
        <dbReference type="Proteomes" id="UP000003987"/>
    </source>
</evidence>
<gene>
    <name evidence="1" type="ORF">HMPREF0501_01266</name>
</gene>
<dbReference type="AlphaFoldDB" id="C7XWY1"/>
<evidence type="ECO:0000313" key="1">
    <source>
        <dbReference type="EMBL" id="EEU29801.1"/>
    </source>
</evidence>
<dbReference type="STRING" id="575594.HMPREF0501_01266"/>
<name>C7XWY1_9LACO</name>
<organism evidence="1 2">
    <name type="scientific">Limosilactobacillus coleohominis 101-4-CHN</name>
    <dbReference type="NCBI Taxonomy" id="575594"/>
    <lineage>
        <taxon>Bacteria</taxon>
        <taxon>Bacillati</taxon>
        <taxon>Bacillota</taxon>
        <taxon>Bacilli</taxon>
        <taxon>Lactobacillales</taxon>
        <taxon>Lactobacillaceae</taxon>
        <taxon>Limosilactobacillus</taxon>
    </lineage>
</organism>
<protein>
    <submittedName>
        <fullName evidence="1">Uncharacterized protein</fullName>
    </submittedName>
</protein>
<reference evidence="1 2" key="1">
    <citation type="submission" date="2009-06" db="EMBL/GenBank/DDBJ databases">
        <title>The Genome Sequence of Lactobacillus coleohominis strain 101-4-CHN.</title>
        <authorList>
            <consortium name="The Broad Institute Genome Sequencing Platform"/>
            <person name="Ward D."/>
            <person name="Young S.K."/>
            <person name="Zeng Q."/>
            <person name="Koehrsen M."/>
            <person name="Alvarado L."/>
            <person name="Berlin A."/>
            <person name="Borenstein D."/>
            <person name="Chen Z."/>
            <person name="Engels R."/>
            <person name="Freedman E."/>
            <person name="Gellesch M."/>
            <person name="Goldberg J."/>
            <person name="Griggs A."/>
            <person name="Gujja S."/>
            <person name="Heiman D."/>
            <person name="Hepburn T."/>
            <person name="Howarth C."/>
            <person name="Jen D."/>
            <person name="Larson L."/>
            <person name="Lewis B."/>
            <person name="Mehta T."/>
            <person name="Park D."/>
            <person name="Pearson M."/>
            <person name="Roberts A."/>
            <person name="Saif S."/>
            <person name="Shea T."/>
            <person name="Shenoy N."/>
            <person name="Sisk P."/>
            <person name="Stolte C."/>
            <person name="Sykes S."/>
            <person name="Walk T."/>
            <person name="White J."/>
            <person name="Yandava C."/>
            <person name="Liu Y."/>
            <person name="Xu Q."/>
            <person name="Lander E."/>
            <person name="Nusbaum C."/>
            <person name="Galagan J."/>
            <person name="Birren B."/>
        </authorList>
    </citation>
    <scope>NUCLEOTIDE SEQUENCE [LARGE SCALE GENOMIC DNA]</scope>
    <source>
        <strain evidence="1 2">101-4-CHN</strain>
    </source>
</reference>
<sequence>MGDYMSFTTVVINPRITEWLTVDGSFSKAFLWENGQIEISTRQWSLHNSEYDFIIVIDYHVLIIVEDVVICG</sequence>
<dbReference type="Proteomes" id="UP000003987">
    <property type="component" value="Unassembled WGS sequence"/>
</dbReference>
<accession>C7XWY1</accession>
<dbReference type="EMBL" id="GG698805">
    <property type="protein sequence ID" value="EEU29801.1"/>
    <property type="molecule type" value="Genomic_DNA"/>
</dbReference>